<dbReference type="InterPro" id="IPR009501">
    <property type="entry name" value="UCP020269"/>
</dbReference>
<dbReference type="PIRSF" id="PIRSF020269">
    <property type="entry name" value="DUF1121"/>
    <property type="match status" value="1"/>
</dbReference>
<organism evidence="2 3">
    <name type="scientific">Neomoorella thermoacetica</name>
    <name type="common">Clostridium thermoaceticum</name>
    <dbReference type="NCBI Taxonomy" id="1525"/>
    <lineage>
        <taxon>Bacteria</taxon>
        <taxon>Bacillati</taxon>
        <taxon>Bacillota</taxon>
        <taxon>Clostridia</taxon>
        <taxon>Neomoorellales</taxon>
        <taxon>Neomoorellaceae</taxon>
        <taxon>Neomoorella</taxon>
    </lineage>
</organism>
<sequence length="212" mass="23192">MSVVKWHGELIGQKVVEALQKNGFDAIYCSSCNEAVEYVLQYVQKRSRVGFGGSMTLETLQLAQRVEAKGGIVLNHNRPGLGPEEKLEIQREEILCDLFLCSINAVTLDGWLVNVDGVGNRVAALTFGPKKVIALVGKNKICSDISVALNRIKTLAAPMNCKRLNLDNPCIKTGTCMDCASNSRICRVYSVMVRRPMSSDITVVLVGEDLGF</sequence>
<proteinExistence type="predicted"/>
<dbReference type="EMBL" id="MIHH01000038">
    <property type="protein sequence ID" value="OIQ07637.1"/>
    <property type="molecule type" value="Genomic_DNA"/>
</dbReference>
<reference evidence="2 3" key="1">
    <citation type="submission" date="2016-08" db="EMBL/GenBank/DDBJ databases">
        <title>Genome-based comparison of Moorella thermoacetic strains.</title>
        <authorList>
            <person name="Poehlein A."/>
            <person name="Bengelsdorf F.R."/>
            <person name="Esser C."/>
            <person name="Duerre P."/>
            <person name="Daniel R."/>
        </authorList>
    </citation>
    <scope>NUCLEOTIDE SEQUENCE [LARGE SCALE GENOMIC DNA]</scope>
    <source>
        <strain evidence="2 3">DSM 11768</strain>
    </source>
</reference>
<gene>
    <name evidence="2" type="ORF">MOOR_27530</name>
</gene>
<dbReference type="InterPro" id="IPR003741">
    <property type="entry name" value="LUD_dom"/>
</dbReference>
<dbReference type="Pfam" id="PF02589">
    <property type="entry name" value="LUD_dom"/>
    <property type="match status" value="1"/>
</dbReference>
<dbReference type="PANTHER" id="PTHR36179:SF2">
    <property type="entry name" value="LUD DOMAIN-CONTAINING PROTEIN"/>
    <property type="match status" value="1"/>
</dbReference>
<name>A0A1J5JEH9_NEOTH</name>
<protein>
    <recommendedName>
        <fullName evidence="1">LUD domain-containing protein</fullName>
    </recommendedName>
</protein>
<evidence type="ECO:0000313" key="2">
    <source>
        <dbReference type="EMBL" id="OIQ07637.1"/>
    </source>
</evidence>
<feature type="domain" description="LUD" evidence="1">
    <location>
        <begin position="13"/>
        <end position="206"/>
    </location>
</feature>
<evidence type="ECO:0000259" key="1">
    <source>
        <dbReference type="Pfam" id="PF02589"/>
    </source>
</evidence>
<dbReference type="Proteomes" id="UP000182743">
    <property type="component" value="Unassembled WGS sequence"/>
</dbReference>
<evidence type="ECO:0000313" key="3">
    <source>
        <dbReference type="Proteomes" id="UP000182743"/>
    </source>
</evidence>
<dbReference type="RefSeq" id="WP_071521634.1">
    <property type="nucleotide sequence ID" value="NZ_MIHH01000038.1"/>
</dbReference>
<dbReference type="AlphaFoldDB" id="A0A1J5JEH9"/>
<accession>A0A1J5JEH9</accession>
<dbReference type="PANTHER" id="PTHR36179">
    <property type="entry name" value="LUD_DOM DOMAIN-CONTAINING PROTEIN"/>
    <property type="match status" value="1"/>
</dbReference>
<comment type="caution">
    <text evidence="2">The sequence shown here is derived from an EMBL/GenBank/DDBJ whole genome shotgun (WGS) entry which is preliminary data.</text>
</comment>